<evidence type="ECO:0000256" key="2">
    <source>
        <dbReference type="ARBA" id="ARBA00008814"/>
    </source>
</evidence>
<keyword evidence="4" id="KW-0410">Iron transport</keyword>
<evidence type="ECO:0000256" key="3">
    <source>
        <dbReference type="ARBA" id="ARBA00022448"/>
    </source>
</evidence>
<feature type="domain" description="Fe/B12 periplasmic-binding" evidence="6">
    <location>
        <begin position="14"/>
        <end position="275"/>
    </location>
</feature>
<organism evidence="7 8">
    <name type="scientific">Aurantiacibacter xanthus</name>
    <dbReference type="NCBI Taxonomy" id="1784712"/>
    <lineage>
        <taxon>Bacteria</taxon>
        <taxon>Pseudomonadati</taxon>
        <taxon>Pseudomonadota</taxon>
        <taxon>Alphaproteobacteria</taxon>
        <taxon>Sphingomonadales</taxon>
        <taxon>Erythrobacteraceae</taxon>
        <taxon>Aurantiacibacter</taxon>
    </lineage>
</organism>
<evidence type="ECO:0000313" key="7">
    <source>
        <dbReference type="EMBL" id="RIV79847.1"/>
    </source>
</evidence>
<evidence type="ECO:0000256" key="4">
    <source>
        <dbReference type="ARBA" id="ARBA00022496"/>
    </source>
</evidence>
<dbReference type="PANTHER" id="PTHR30532">
    <property type="entry name" value="IRON III DICITRATE-BINDING PERIPLASMIC PROTEIN"/>
    <property type="match status" value="1"/>
</dbReference>
<evidence type="ECO:0000256" key="1">
    <source>
        <dbReference type="ARBA" id="ARBA00004196"/>
    </source>
</evidence>
<dbReference type="Proteomes" id="UP000265366">
    <property type="component" value="Unassembled WGS sequence"/>
</dbReference>
<dbReference type="PROSITE" id="PS50983">
    <property type="entry name" value="FE_B12_PBP"/>
    <property type="match status" value="1"/>
</dbReference>
<name>A0A3A1NYL0_9SPHN</name>
<dbReference type="CDD" id="cd01146">
    <property type="entry name" value="FhuD"/>
    <property type="match status" value="1"/>
</dbReference>
<keyword evidence="5" id="KW-0732">Signal</keyword>
<evidence type="ECO:0000259" key="6">
    <source>
        <dbReference type="PROSITE" id="PS50983"/>
    </source>
</evidence>
<dbReference type="PANTHER" id="PTHR30532:SF1">
    <property type="entry name" value="IRON(3+)-HYDROXAMATE-BINDING PROTEIN FHUD"/>
    <property type="match status" value="1"/>
</dbReference>
<dbReference type="GO" id="GO:1901678">
    <property type="term" value="P:iron coordination entity transport"/>
    <property type="evidence" value="ECO:0007669"/>
    <property type="project" value="UniProtKB-ARBA"/>
</dbReference>
<keyword evidence="3" id="KW-0813">Transport</keyword>
<comment type="caution">
    <text evidence="7">The sequence shown here is derived from an EMBL/GenBank/DDBJ whole genome shotgun (WGS) entry which is preliminary data.</text>
</comment>
<accession>A0A3A1NYL0</accession>
<dbReference type="EMBL" id="QXFM01000145">
    <property type="protein sequence ID" value="RIV79847.1"/>
    <property type="molecule type" value="Genomic_DNA"/>
</dbReference>
<reference evidence="7 8" key="1">
    <citation type="submission" date="2018-08" db="EMBL/GenBank/DDBJ databases">
        <title>Erythrobacter zhengii sp.nov., a bacterium isolated from deep-sea sediment.</title>
        <authorList>
            <person name="Fang C."/>
            <person name="Wu Y.-H."/>
            <person name="Sun C."/>
            <person name="Wang H."/>
            <person name="Cheng H."/>
            <person name="Meng F.-X."/>
            <person name="Wang C.-S."/>
            <person name="Xu X.-W."/>
        </authorList>
    </citation>
    <scope>NUCLEOTIDE SEQUENCE [LARGE SCALE GENOMIC DNA]</scope>
    <source>
        <strain evidence="7 8">CCTCC AB 2015396</strain>
    </source>
</reference>
<evidence type="ECO:0000313" key="8">
    <source>
        <dbReference type="Proteomes" id="UP000265366"/>
    </source>
</evidence>
<evidence type="ECO:0000256" key="5">
    <source>
        <dbReference type="ARBA" id="ARBA00022729"/>
    </source>
</evidence>
<dbReference type="InterPro" id="IPR002491">
    <property type="entry name" value="ABC_transptr_periplasmic_BD"/>
</dbReference>
<dbReference type="SUPFAM" id="SSF53807">
    <property type="entry name" value="Helical backbone' metal receptor"/>
    <property type="match status" value="1"/>
</dbReference>
<dbReference type="Gene3D" id="3.40.50.1980">
    <property type="entry name" value="Nitrogenase molybdenum iron protein domain"/>
    <property type="match status" value="2"/>
</dbReference>
<dbReference type="GO" id="GO:0030288">
    <property type="term" value="C:outer membrane-bounded periplasmic space"/>
    <property type="evidence" value="ECO:0007669"/>
    <property type="project" value="TreeGrafter"/>
</dbReference>
<comment type="similarity">
    <text evidence="2">Belongs to the bacterial solute-binding protein 8 family.</text>
</comment>
<keyword evidence="4" id="KW-0406">Ion transport</keyword>
<comment type="subcellular location">
    <subcellularLocation>
        <location evidence="1">Cell envelope</location>
    </subcellularLocation>
</comment>
<dbReference type="AlphaFoldDB" id="A0A3A1NYL0"/>
<dbReference type="OrthoDB" id="8370650at2"/>
<keyword evidence="8" id="KW-1185">Reference proteome</keyword>
<sequence length="275" mass="29940">MLPSPLGASAAAQRVAVLDWAIAETLFALGKPPVALVAASDWNRFVVEPRLPAGTADIGIQQEVNFELLAALRPDIILTSPFSQDQEPALARIAPVRRFTVFEPTPSPLERPRRLTRELGAMIGAERQAEALITYSDAQFAACRARLARLRLPPVLLVGFLDARHVRAYGGVGLYQNVLETLGLQNAWTKPTNAWGFATTGIEGLATDKDVRLITFQPVPPDALPTLAQSPLWRELPFVKAGHMSTLPPVLMFGALPAALRFARLLTTELERVAE</sequence>
<gene>
    <name evidence="7" type="ORF">D2V17_20285</name>
</gene>
<dbReference type="Pfam" id="PF01497">
    <property type="entry name" value="Peripla_BP_2"/>
    <property type="match status" value="1"/>
</dbReference>
<dbReference type="InterPro" id="IPR051313">
    <property type="entry name" value="Bact_iron-sidero_bind"/>
</dbReference>
<protein>
    <submittedName>
        <fullName evidence="7">Iron ABC transporter substrate-binding protein</fullName>
    </submittedName>
</protein>
<dbReference type="PRINTS" id="PR01715">
    <property type="entry name" value="FERRIBNDNGPP"/>
</dbReference>
<keyword evidence="4" id="KW-0408">Iron</keyword>
<proteinExistence type="inferred from homology"/>